<sequence>MVYRITHHCKTLKHYTLLLICSFIASTSIAGSQSINVYLKLKPDNNVATLIKDFNQFLAQEQVFNTYQITPHLEKSPLHVTLYMANYNDAQIPDIIKRTANLAKQEKQIPLLTSRLVPSTNGYVMLSVTNVPQIQGLSNKTLEALSHLRDKEAPIPAWATRDIDRQILFNQYGSPTVLNYYKPHFSVFTADHLNKYESAQLYNELQKLIPQFAKKHQLQVRATAFAIGVGIADSQGQIVKELKSFNLE</sequence>
<dbReference type="EMBL" id="JBGORX010000002">
    <property type="protein sequence ID" value="MFJ1268439.1"/>
    <property type="molecule type" value="Genomic_DNA"/>
</dbReference>
<dbReference type="Proteomes" id="UP001615550">
    <property type="component" value="Unassembled WGS sequence"/>
</dbReference>
<dbReference type="Pfam" id="PF13563">
    <property type="entry name" value="2_5_RNA_ligase2"/>
    <property type="match status" value="1"/>
</dbReference>
<evidence type="ECO:0000313" key="2">
    <source>
        <dbReference type="EMBL" id="MFJ1268439.1"/>
    </source>
</evidence>
<comment type="caution">
    <text evidence="2">The sequence shown here is derived from an EMBL/GenBank/DDBJ whole genome shotgun (WGS) entry which is preliminary data.</text>
</comment>
<proteinExistence type="predicted"/>
<dbReference type="SUPFAM" id="SSF55144">
    <property type="entry name" value="LigT-like"/>
    <property type="match status" value="1"/>
</dbReference>
<dbReference type="RefSeq" id="WP_400187290.1">
    <property type="nucleotide sequence ID" value="NZ_JBGORX010000002.1"/>
</dbReference>
<keyword evidence="3" id="KW-1185">Reference proteome</keyword>
<name>A0ABW8DA27_9GAMM</name>
<dbReference type="Gene3D" id="3.90.1140.10">
    <property type="entry name" value="Cyclic phosphodiesterase"/>
    <property type="match status" value="1"/>
</dbReference>
<evidence type="ECO:0000313" key="3">
    <source>
        <dbReference type="Proteomes" id="UP001615550"/>
    </source>
</evidence>
<protein>
    <recommendedName>
        <fullName evidence="4">2'-5' RNA ligase superfamily protein</fullName>
    </recommendedName>
</protein>
<feature type="signal peptide" evidence="1">
    <location>
        <begin position="1"/>
        <end position="30"/>
    </location>
</feature>
<evidence type="ECO:0008006" key="4">
    <source>
        <dbReference type="Google" id="ProtNLM"/>
    </source>
</evidence>
<dbReference type="InterPro" id="IPR009097">
    <property type="entry name" value="Cyclic_Pdiesterase"/>
</dbReference>
<feature type="chain" id="PRO_5047228411" description="2'-5' RNA ligase superfamily protein" evidence="1">
    <location>
        <begin position="31"/>
        <end position="248"/>
    </location>
</feature>
<reference evidence="2 3" key="1">
    <citation type="submission" date="2024-08" db="EMBL/GenBank/DDBJ databases">
        <title>Draft Genome Sequence of Legionella lytica strain DSB2004, Isolated From a Fire Sprinkler System.</title>
        <authorList>
            <person name="Everhart A.D."/>
            <person name="Kidane D.T."/>
            <person name="Farone A.L."/>
            <person name="Farone M.B."/>
        </authorList>
    </citation>
    <scope>NUCLEOTIDE SEQUENCE [LARGE SCALE GENOMIC DNA]</scope>
    <source>
        <strain evidence="2 3">DSB2004</strain>
    </source>
</reference>
<keyword evidence="1" id="KW-0732">Signal</keyword>
<organism evidence="2 3">
    <name type="scientific">Legionella lytica</name>
    <dbReference type="NCBI Taxonomy" id="96232"/>
    <lineage>
        <taxon>Bacteria</taxon>
        <taxon>Pseudomonadati</taxon>
        <taxon>Pseudomonadota</taxon>
        <taxon>Gammaproteobacteria</taxon>
        <taxon>Legionellales</taxon>
        <taxon>Legionellaceae</taxon>
        <taxon>Legionella</taxon>
    </lineage>
</organism>
<gene>
    <name evidence="2" type="ORF">ACD661_07735</name>
</gene>
<evidence type="ECO:0000256" key="1">
    <source>
        <dbReference type="SAM" id="SignalP"/>
    </source>
</evidence>
<accession>A0ABW8DA27</accession>